<feature type="transmembrane region" description="Helical" evidence="1">
    <location>
        <begin position="283"/>
        <end position="303"/>
    </location>
</feature>
<sequence length="311" mass="36678">MVRNVALDILKLCLSFFVVMLHCNLFRDINGPLYFTTVNGICRIAVPIFLVITGYYFFYVDDFNKLVNWGRRLLILYSIWMLFYLLFWFSDSSLIENIKSLFFGYFILWYLIGTFFAGLLVYWLKSLSFAFQLSAVLLCFFSGYVMQTVGNLHLFSREADNFLNDFRSYRNFLMMCFPFMMVGLWVNKYRIDRKINISIYLIFSLLLLLIFESFIHYYFISYKESLDLLVMLLLIAPAIFIFTLKLNVQSHSKNIAALSTAIYLIHPIIMFEFAKKFDANNTIVFTIYILSASIILGYVLTLLNKKLKYLL</sequence>
<feature type="transmembrane region" description="Helical" evidence="1">
    <location>
        <begin position="102"/>
        <end position="122"/>
    </location>
</feature>
<keyword evidence="1" id="KW-0812">Transmembrane</keyword>
<dbReference type="PATRIC" id="fig|1217696.3.peg.3246"/>
<evidence type="ECO:0000313" key="3">
    <source>
        <dbReference type="EMBL" id="EPG35423.1"/>
    </source>
</evidence>
<dbReference type="AlphaFoldDB" id="S3T3C5"/>
<dbReference type="Pfam" id="PF01757">
    <property type="entry name" value="Acyl_transf_3"/>
    <property type="match status" value="1"/>
</dbReference>
<dbReference type="GeneID" id="45416469"/>
<evidence type="ECO:0000313" key="4">
    <source>
        <dbReference type="Proteomes" id="UP000014559"/>
    </source>
</evidence>
<gene>
    <name evidence="3" type="ORF">F907_03303</name>
</gene>
<evidence type="ECO:0000259" key="2">
    <source>
        <dbReference type="Pfam" id="PF01757"/>
    </source>
</evidence>
<protein>
    <recommendedName>
        <fullName evidence="2">Acyltransferase 3 domain-containing protein</fullName>
    </recommendedName>
</protein>
<proteinExistence type="predicted"/>
<reference evidence="3 4" key="1">
    <citation type="submission" date="2013-06" db="EMBL/GenBank/DDBJ databases">
        <title>The Genome Sequence of Acinetobacter sp. NIPH 2036.</title>
        <authorList>
            <consortium name="The Broad Institute Genome Sequencing Platform"/>
            <consortium name="The Broad Institute Genome Sequencing Center for Infectious Disease"/>
            <person name="Cerqueira G."/>
            <person name="Feldgarden M."/>
            <person name="Courvalin P."/>
            <person name="Perichon B."/>
            <person name="Grillot-Courvalin C."/>
            <person name="Clermont D."/>
            <person name="Rocha E."/>
            <person name="Yoon E.-J."/>
            <person name="Nemec A."/>
            <person name="Young S.K."/>
            <person name="Zeng Q."/>
            <person name="Gargeya S."/>
            <person name="Fitzgerald M."/>
            <person name="Abouelleil A."/>
            <person name="Alvarado L."/>
            <person name="Berlin A.M."/>
            <person name="Chapman S.B."/>
            <person name="Dewar J."/>
            <person name="Goldberg J."/>
            <person name="Griggs A."/>
            <person name="Gujja S."/>
            <person name="Hansen M."/>
            <person name="Howarth C."/>
            <person name="Imamovic A."/>
            <person name="Larimer J."/>
            <person name="McCowan C."/>
            <person name="Murphy C."/>
            <person name="Pearson M."/>
            <person name="Priest M."/>
            <person name="Roberts A."/>
            <person name="Saif S."/>
            <person name="Shea T."/>
            <person name="Sykes S."/>
            <person name="Wortman J."/>
            <person name="Nusbaum C."/>
            <person name="Birren B."/>
        </authorList>
    </citation>
    <scope>NUCLEOTIDE SEQUENCE [LARGE SCALE GENOMIC DNA]</scope>
    <source>
        <strain evidence="3 4">NIPH 2036</strain>
    </source>
</reference>
<dbReference type="GO" id="GO:0016747">
    <property type="term" value="F:acyltransferase activity, transferring groups other than amino-acyl groups"/>
    <property type="evidence" value="ECO:0007669"/>
    <property type="project" value="InterPro"/>
</dbReference>
<dbReference type="Proteomes" id="UP000014559">
    <property type="component" value="Unassembled WGS sequence"/>
</dbReference>
<keyword evidence="1" id="KW-1133">Transmembrane helix</keyword>
<feature type="transmembrane region" description="Helical" evidence="1">
    <location>
        <begin position="255"/>
        <end position="271"/>
    </location>
</feature>
<comment type="caution">
    <text evidence="3">The sequence shown here is derived from an EMBL/GenBank/DDBJ whole genome shotgun (WGS) entry which is preliminary data.</text>
</comment>
<feature type="transmembrane region" description="Helical" evidence="1">
    <location>
        <begin position="226"/>
        <end position="248"/>
    </location>
</feature>
<feature type="domain" description="Acyltransferase 3" evidence="2">
    <location>
        <begin position="5"/>
        <end position="301"/>
    </location>
</feature>
<feature type="transmembrane region" description="Helical" evidence="1">
    <location>
        <begin position="199"/>
        <end position="220"/>
    </location>
</feature>
<dbReference type="HOGENOM" id="CLU_055093_3_1_6"/>
<feature type="transmembrane region" description="Helical" evidence="1">
    <location>
        <begin position="129"/>
        <end position="149"/>
    </location>
</feature>
<feature type="transmembrane region" description="Helical" evidence="1">
    <location>
        <begin position="33"/>
        <end position="60"/>
    </location>
</feature>
<dbReference type="RefSeq" id="WP_016653331.1">
    <property type="nucleotide sequence ID" value="NZ_BHGD02000023.1"/>
</dbReference>
<keyword evidence="1" id="KW-0472">Membrane</keyword>
<dbReference type="EMBL" id="ATGK01000018">
    <property type="protein sequence ID" value="EPG35423.1"/>
    <property type="molecule type" value="Genomic_DNA"/>
</dbReference>
<accession>S3T3C5</accession>
<evidence type="ECO:0000256" key="1">
    <source>
        <dbReference type="SAM" id="Phobius"/>
    </source>
</evidence>
<feature type="transmembrane region" description="Helical" evidence="1">
    <location>
        <begin position="72"/>
        <end position="90"/>
    </location>
</feature>
<dbReference type="InterPro" id="IPR002656">
    <property type="entry name" value="Acyl_transf_3_dom"/>
</dbReference>
<organism evidence="3 4">
    <name type="scientific">Acinetobacter colistiniresistens</name>
    <dbReference type="NCBI Taxonomy" id="280145"/>
    <lineage>
        <taxon>Bacteria</taxon>
        <taxon>Pseudomonadati</taxon>
        <taxon>Pseudomonadota</taxon>
        <taxon>Gammaproteobacteria</taxon>
        <taxon>Moraxellales</taxon>
        <taxon>Moraxellaceae</taxon>
        <taxon>Acinetobacter</taxon>
    </lineage>
</organism>
<feature type="transmembrane region" description="Helical" evidence="1">
    <location>
        <begin position="169"/>
        <end position="187"/>
    </location>
</feature>
<name>S3T3C5_9GAMM</name>
<feature type="transmembrane region" description="Helical" evidence="1">
    <location>
        <begin position="9"/>
        <end position="27"/>
    </location>
</feature>